<dbReference type="PRINTS" id="PR01838">
    <property type="entry name" value="NCAMFAMILY"/>
</dbReference>
<dbReference type="PANTHER" id="PTHR12231">
    <property type="entry name" value="CTX-RELATED TYPE I TRANSMEMBRANE PROTEIN"/>
    <property type="match status" value="1"/>
</dbReference>
<evidence type="ECO:0000256" key="2">
    <source>
        <dbReference type="ARBA" id="ARBA00022692"/>
    </source>
</evidence>
<keyword evidence="5" id="KW-0130">Cell adhesion</keyword>
<evidence type="ECO:0000256" key="7">
    <source>
        <dbReference type="ARBA" id="ARBA00023136"/>
    </source>
</evidence>
<dbReference type="InterPro" id="IPR009138">
    <property type="entry name" value="Neural_cell_adh"/>
</dbReference>
<name>A0A9D3T437_MEGAT</name>
<reference evidence="16" key="1">
    <citation type="submission" date="2021-01" db="EMBL/GenBank/DDBJ databases">
        <authorList>
            <person name="Zahm M."/>
            <person name="Roques C."/>
            <person name="Cabau C."/>
            <person name="Klopp C."/>
            <person name="Donnadieu C."/>
            <person name="Jouanno E."/>
            <person name="Lampietro C."/>
            <person name="Louis A."/>
            <person name="Herpin A."/>
            <person name="Echchiki A."/>
            <person name="Berthelot C."/>
            <person name="Parey E."/>
            <person name="Roest-Crollius H."/>
            <person name="Braasch I."/>
            <person name="Postlethwait J."/>
            <person name="Bobe J."/>
            <person name="Montfort J."/>
            <person name="Bouchez O."/>
            <person name="Begum T."/>
            <person name="Mejri S."/>
            <person name="Adams A."/>
            <person name="Chen W.-J."/>
            <person name="Guiguen Y."/>
        </authorList>
    </citation>
    <scope>NUCLEOTIDE SEQUENCE</scope>
    <source>
        <strain evidence="16">YG-15Mar2019-1</strain>
        <tissue evidence="16">Brain</tissue>
    </source>
</reference>
<feature type="domain" description="Ig-like" evidence="14">
    <location>
        <begin position="295"/>
        <end position="382"/>
    </location>
</feature>
<keyword evidence="17" id="KW-1185">Reference proteome</keyword>
<evidence type="ECO:0000313" key="17">
    <source>
        <dbReference type="Proteomes" id="UP001046870"/>
    </source>
</evidence>
<dbReference type="InterPro" id="IPR013098">
    <property type="entry name" value="Ig_I-set"/>
</dbReference>
<dbReference type="PROSITE" id="PS50853">
    <property type="entry name" value="FN3"/>
    <property type="match status" value="2"/>
</dbReference>
<dbReference type="Pfam" id="PF25059">
    <property type="entry name" value="FN3_DSCAM-DSCAML_C"/>
    <property type="match status" value="1"/>
</dbReference>
<comment type="subcellular location">
    <subcellularLocation>
        <location evidence="1">Membrane</location>
        <topology evidence="1">Single-pass membrane protein</topology>
    </subcellularLocation>
</comment>
<protein>
    <recommendedName>
        <fullName evidence="18">Neural cell adhesion molecule 3</fullName>
    </recommendedName>
</protein>
<dbReference type="PROSITE" id="PS50835">
    <property type="entry name" value="IG_LIKE"/>
    <property type="match status" value="4"/>
</dbReference>
<feature type="domain" description="Ig-like" evidence="14">
    <location>
        <begin position="204"/>
        <end position="292"/>
    </location>
</feature>
<dbReference type="SMART" id="SM00409">
    <property type="entry name" value="IG"/>
    <property type="match status" value="4"/>
</dbReference>
<dbReference type="CDD" id="cd00063">
    <property type="entry name" value="FN3"/>
    <property type="match status" value="2"/>
</dbReference>
<evidence type="ECO:0000256" key="5">
    <source>
        <dbReference type="ARBA" id="ARBA00022889"/>
    </source>
</evidence>
<feature type="signal peptide" evidence="13">
    <location>
        <begin position="1"/>
        <end position="23"/>
    </location>
</feature>
<keyword evidence="3 13" id="KW-0732">Signal</keyword>
<feature type="compositionally biased region" description="Polar residues" evidence="11">
    <location>
        <begin position="659"/>
        <end position="671"/>
    </location>
</feature>
<dbReference type="GO" id="GO:0005886">
    <property type="term" value="C:plasma membrane"/>
    <property type="evidence" value="ECO:0007669"/>
    <property type="project" value="UniProtKB-ARBA"/>
</dbReference>
<dbReference type="InterPro" id="IPR003599">
    <property type="entry name" value="Ig_sub"/>
</dbReference>
<proteinExistence type="predicted"/>
<dbReference type="Pfam" id="PF07679">
    <property type="entry name" value="I-set"/>
    <property type="match status" value="3"/>
</dbReference>
<dbReference type="InterPro" id="IPR003598">
    <property type="entry name" value="Ig_sub2"/>
</dbReference>
<dbReference type="SUPFAM" id="SSF49265">
    <property type="entry name" value="Fibronectin type III"/>
    <property type="match status" value="1"/>
</dbReference>
<accession>A0A9D3T437</accession>
<dbReference type="InterPro" id="IPR013783">
    <property type="entry name" value="Ig-like_fold"/>
</dbReference>
<dbReference type="InterPro" id="IPR036179">
    <property type="entry name" value="Ig-like_dom_sf"/>
</dbReference>
<dbReference type="EMBL" id="JAFDVH010000010">
    <property type="protein sequence ID" value="KAG7469011.1"/>
    <property type="molecule type" value="Genomic_DNA"/>
</dbReference>
<dbReference type="GO" id="GO:0007155">
    <property type="term" value="P:cell adhesion"/>
    <property type="evidence" value="ECO:0007669"/>
    <property type="project" value="UniProtKB-KW"/>
</dbReference>
<gene>
    <name evidence="16" type="ORF">MATL_G00124300</name>
</gene>
<evidence type="ECO:0000256" key="11">
    <source>
        <dbReference type="SAM" id="MobiDB-lite"/>
    </source>
</evidence>
<keyword evidence="6 12" id="KW-1133">Transmembrane helix</keyword>
<evidence type="ECO:0000256" key="4">
    <source>
        <dbReference type="ARBA" id="ARBA00022737"/>
    </source>
</evidence>
<dbReference type="OrthoDB" id="504170at2759"/>
<dbReference type="Pfam" id="PF13927">
    <property type="entry name" value="Ig_3"/>
    <property type="match status" value="1"/>
</dbReference>
<evidence type="ECO:0000313" key="16">
    <source>
        <dbReference type="EMBL" id="KAG7469011.1"/>
    </source>
</evidence>
<keyword evidence="7 12" id="KW-0472">Membrane</keyword>
<evidence type="ECO:0008006" key="18">
    <source>
        <dbReference type="Google" id="ProtNLM"/>
    </source>
</evidence>
<dbReference type="FunFam" id="2.60.40.10:FF:000173">
    <property type="entry name" value="Neural cell adhesion molecule 1"/>
    <property type="match status" value="1"/>
</dbReference>
<feature type="chain" id="PRO_5038866585" description="Neural cell adhesion molecule 3" evidence="13">
    <location>
        <begin position="24"/>
        <end position="694"/>
    </location>
</feature>
<evidence type="ECO:0000256" key="8">
    <source>
        <dbReference type="ARBA" id="ARBA00023157"/>
    </source>
</evidence>
<dbReference type="SMART" id="SM00408">
    <property type="entry name" value="IGc2"/>
    <property type="match status" value="4"/>
</dbReference>
<feature type="domain" description="Ig-like" evidence="14">
    <location>
        <begin position="117"/>
        <end position="197"/>
    </location>
</feature>
<dbReference type="GO" id="GO:0043005">
    <property type="term" value="C:neuron projection"/>
    <property type="evidence" value="ECO:0007669"/>
    <property type="project" value="TreeGrafter"/>
</dbReference>
<dbReference type="InterPro" id="IPR007110">
    <property type="entry name" value="Ig-like_dom"/>
</dbReference>
<keyword evidence="2 12" id="KW-0812">Transmembrane</keyword>
<evidence type="ECO:0000256" key="13">
    <source>
        <dbReference type="SAM" id="SignalP"/>
    </source>
</evidence>
<evidence type="ECO:0000256" key="12">
    <source>
        <dbReference type="SAM" id="Phobius"/>
    </source>
</evidence>
<sequence>MAGAAVLLAVGAVLLLLTSLTDARMEIITNSQDLEVGSDQLLLCKAGGEGNIIWRKDGEDIEEDGDKLVVEKVDETSSKLTIKEATLQDTGRYTCVCDFDSGGSDDTSVQIYVYEGPKFGNMSTYHEFLEGQDAVIPCIVTGLPSVVVKWPPATSDGRHMLQDNSLVIPNIQRHQRGTYVCEATIRGRPISKRTNVSVVVNAPPTVEIHEKQKSILAGPSSNVTIICLVSGFPHPTISWSSPPSSDASRYVFNSDRSELVIPSVVRSDFGEYTCTGTNKISEGSATFMLDVSEHPKVALSADVLEVDPGQNASVTCKGSGHPPPKIQWLKKSTNQEVTSSSGRVKAEGPTLEFMDIAPSDGGLYTCVGINTAGNSTTDFSLQTWPGTPDRVSVSPGPTSAHFSLLAPLVDGGSPITQYTLQWRKEGEDSWSHRVIQSNDPLVITSLKPYTSYSVRFAAKNRLGQGGFSPEQSVRTQAKREPDSPVLKTSESQVQKNSFSIPISQLDDGGSPITHYVIRYRPDKDGKDWQDMQLLSNATAVQLSNLQHSTSYQLQVMAVNANGTSRPALLNFTMPVVQPQKTGMGKGGVIGIVMLIFLVLLIAVDATCCYTNRCGLLMFLAVKLLGQKAPVSKGLEEGDGDLSTIDVKLNGLAAQRGSIPKQQQQNGAQSEVTCDKAPLTKFEKPPANSDPSTEA</sequence>
<feature type="domain" description="Fibronectin type-III" evidence="15">
    <location>
        <begin position="480"/>
        <end position="578"/>
    </location>
</feature>
<dbReference type="InterPro" id="IPR056754">
    <property type="entry name" value="DSCAM/DSCAML_C"/>
</dbReference>
<dbReference type="Proteomes" id="UP001046870">
    <property type="component" value="Chromosome 10"/>
</dbReference>
<comment type="caution">
    <text evidence="16">The sequence shown here is derived from an EMBL/GenBank/DDBJ whole genome shotgun (WGS) entry which is preliminary data.</text>
</comment>
<dbReference type="InterPro" id="IPR003961">
    <property type="entry name" value="FN3_dom"/>
</dbReference>
<keyword evidence="9" id="KW-0325">Glycoprotein</keyword>
<evidence type="ECO:0000259" key="14">
    <source>
        <dbReference type="PROSITE" id="PS50835"/>
    </source>
</evidence>
<feature type="domain" description="Ig-like" evidence="14">
    <location>
        <begin position="23"/>
        <end position="110"/>
    </location>
</feature>
<dbReference type="SUPFAM" id="SSF48726">
    <property type="entry name" value="Immunoglobulin"/>
    <property type="match status" value="4"/>
</dbReference>
<feature type="transmembrane region" description="Helical" evidence="12">
    <location>
        <begin position="587"/>
        <end position="609"/>
    </location>
</feature>
<feature type="region of interest" description="Disordered" evidence="11">
    <location>
        <begin position="465"/>
        <end position="491"/>
    </location>
</feature>
<keyword evidence="10" id="KW-0393">Immunoglobulin domain</keyword>
<evidence type="ECO:0000259" key="15">
    <source>
        <dbReference type="PROSITE" id="PS50853"/>
    </source>
</evidence>
<evidence type="ECO:0000256" key="3">
    <source>
        <dbReference type="ARBA" id="ARBA00022729"/>
    </source>
</evidence>
<dbReference type="AlphaFoldDB" id="A0A9D3T437"/>
<keyword evidence="8" id="KW-1015">Disulfide bond</keyword>
<evidence type="ECO:0000256" key="1">
    <source>
        <dbReference type="ARBA" id="ARBA00004167"/>
    </source>
</evidence>
<organism evidence="16 17">
    <name type="scientific">Megalops atlanticus</name>
    <name type="common">Tarpon</name>
    <name type="synonym">Clupea gigantea</name>
    <dbReference type="NCBI Taxonomy" id="7932"/>
    <lineage>
        <taxon>Eukaryota</taxon>
        <taxon>Metazoa</taxon>
        <taxon>Chordata</taxon>
        <taxon>Craniata</taxon>
        <taxon>Vertebrata</taxon>
        <taxon>Euteleostomi</taxon>
        <taxon>Actinopterygii</taxon>
        <taxon>Neopterygii</taxon>
        <taxon>Teleostei</taxon>
        <taxon>Elopiformes</taxon>
        <taxon>Megalopidae</taxon>
        <taxon>Megalops</taxon>
    </lineage>
</organism>
<evidence type="ECO:0000256" key="6">
    <source>
        <dbReference type="ARBA" id="ARBA00022989"/>
    </source>
</evidence>
<dbReference type="PANTHER" id="PTHR12231:SF253">
    <property type="entry name" value="DPR-INTERACTING PROTEIN ETA, ISOFORM B-RELATED"/>
    <property type="match status" value="1"/>
</dbReference>
<dbReference type="Gene3D" id="2.60.40.10">
    <property type="entry name" value="Immunoglobulins"/>
    <property type="match status" value="6"/>
</dbReference>
<evidence type="ECO:0000256" key="10">
    <source>
        <dbReference type="ARBA" id="ARBA00023319"/>
    </source>
</evidence>
<dbReference type="InterPro" id="IPR051170">
    <property type="entry name" value="Neural/epithelial_adhesion"/>
</dbReference>
<keyword evidence="4" id="KW-0677">Repeat</keyword>
<feature type="region of interest" description="Disordered" evidence="11">
    <location>
        <begin position="655"/>
        <end position="694"/>
    </location>
</feature>
<dbReference type="Pfam" id="PF00041">
    <property type="entry name" value="fn3"/>
    <property type="match status" value="1"/>
</dbReference>
<feature type="domain" description="Fibronectin type-III" evidence="15">
    <location>
        <begin position="385"/>
        <end position="478"/>
    </location>
</feature>
<dbReference type="SMART" id="SM00060">
    <property type="entry name" value="FN3"/>
    <property type="match status" value="2"/>
</dbReference>
<evidence type="ECO:0000256" key="9">
    <source>
        <dbReference type="ARBA" id="ARBA00023180"/>
    </source>
</evidence>
<dbReference type="InterPro" id="IPR036116">
    <property type="entry name" value="FN3_sf"/>
</dbReference>